<dbReference type="Proteomes" id="UP000034879">
    <property type="component" value="Unassembled WGS sequence"/>
</dbReference>
<comment type="caution">
    <text evidence="1">The sequence shown here is derived from an EMBL/GenBank/DDBJ whole genome shotgun (WGS) entry which is preliminary data.</text>
</comment>
<gene>
    <name evidence="1" type="ORF">UY01_C0017G0003</name>
</gene>
<protein>
    <submittedName>
        <fullName evidence="1">Uncharacterized protein</fullName>
    </submittedName>
</protein>
<accession>A0A0G1T0N1</accession>
<dbReference type="EMBL" id="LCOJ01000017">
    <property type="protein sequence ID" value="KKU75287.1"/>
    <property type="molecule type" value="Genomic_DNA"/>
</dbReference>
<organism evidence="1 2">
    <name type="scientific">Candidatus Nomurabacteria bacterium GW2011_GWB1_47_6</name>
    <dbReference type="NCBI Taxonomy" id="1618749"/>
    <lineage>
        <taxon>Bacteria</taxon>
        <taxon>Candidatus Nomuraibacteriota</taxon>
    </lineage>
</organism>
<dbReference type="AlphaFoldDB" id="A0A0G1T0N1"/>
<evidence type="ECO:0000313" key="1">
    <source>
        <dbReference type="EMBL" id="KKU75287.1"/>
    </source>
</evidence>
<proteinExistence type="predicted"/>
<name>A0A0G1T0N1_9BACT</name>
<sequence length="151" mass="16657">MSERLRIIPKKKFEIVKKRFEILGISDETPLSAIGPITKGGLVPESREDLANLVEASLLEACLVLFDKNIKTISSSANNGDIVAGKAYVIIDYGSLNERNKDIARTFGDVYVFHGSIDVPAVNLEIRVDKNTKVGQIRKAALAIVEKFEQQ</sequence>
<reference evidence="1 2" key="1">
    <citation type="journal article" date="2015" name="Nature">
        <title>rRNA introns, odd ribosomes, and small enigmatic genomes across a large radiation of phyla.</title>
        <authorList>
            <person name="Brown C.T."/>
            <person name="Hug L.A."/>
            <person name="Thomas B.C."/>
            <person name="Sharon I."/>
            <person name="Castelle C.J."/>
            <person name="Singh A."/>
            <person name="Wilkins M.J."/>
            <person name="Williams K.H."/>
            <person name="Banfield J.F."/>
        </authorList>
    </citation>
    <scope>NUCLEOTIDE SEQUENCE [LARGE SCALE GENOMIC DNA]</scope>
</reference>
<evidence type="ECO:0000313" key="2">
    <source>
        <dbReference type="Proteomes" id="UP000034879"/>
    </source>
</evidence>